<evidence type="ECO:0000259" key="1">
    <source>
        <dbReference type="Pfam" id="PF12973"/>
    </source>
</evidence>
<sequence>MIPESYHADTDGLPWAECWADDPAIRLKLLMADVEGARFAVRMGFAPGTQVFPHKHTGEVHAYTLAGKWSYLEYPGSPANVAGSYLFEPPGSTHTLKVADDADGETDVLFVIYGALLHLDDGGNPVAITDAASVIAEYGRRLRDAGVPVPSVPTGGAMGYRAV</sequence>
<reference evidence="3" key="1">
    <citation type="journal article" date="2019" name="Int. J. Syst. Evol. Microbiol.">
        <title>The Global Catalogue of Microorganisms (GCM) 10K type strain sequencing project: providing services to taxonomists for standard genome sequencing and annotation.</title>
        <authorList>
            <consortium name="The Broad Institute Genomics Platform"/>
            <consortium name="The Broad Institute Genome Sequencing Center for Infectious Disease"/>
            <person name="Wu L."/>
            <person name="Ma J."/>
        </authorList>
    </citation>
    <scope>NUCLEOTIDE SEQUENCE [LARGE SCALE GENOMIC DNA]</scope>
    <source>
        <strain evidence="3">KCTC 52606</strain>
    </source>
</reference>
<feature type="domain" description="ChrR-like cupin" evidence="1">
    <location>
        <begin position="7"/>
        <end position="114"/>
    </location>
</feature>
<dbReference type="GO" id="GO:0051213">
    <property type="term" value="F:dioxygenase activity"/>
    <property type="evidence" value="ECO:0007669"/>
    <property type="project" value="UniProtKB-KW"/>
</dbReference>
<evidence type="ECO:0000313" key="2">
    <source>
        <dbReference type="EMBL" id="MFC3100206.1"/>
    </source>
</evidence>
<dbReference type="Proteomes" id="UP001595378">
    <property type="component" value="Unassembled WGS sequence"/>
</dbReference>
<dbReference type="Gene3D" id="2.60.120.10">
    <property type="entry name" value="Jelly Rolls"/>
    <property type="match status" value="1"/>
</dbReference>
<keyword evidence="2" id="KW-0560">Oxidoreductase</keyword>
<protein>
    <submittedName>
        <fullName evidence="2">2,4'-dihydroxyacetophenone dioxygenase family protein</fullName>
    </submittedName>
</protein>
<organism evidence="2 3">
    <name type="scientific">Alteraurantiacibacter lauratis</name>
    <dbReference type="NCBI Taxonomy" id="2054627"/>
    <lineage>
        <taxon>Bacteria</taxon>
        <taxon>Pseudomonadati</taxon>
        <taxon>Pseudomonadota</taxon>
        <taxon>Alphaproteobacteria</taxon>
        <taxon>Sphingomonadales</taxon>
        <taxon>Erythrobacteraceae</taxon>
        <taxon>Alteraurantiacibacter</taxon>
    </lineage>
</organism>
<gene>
    <name evidence="2" type="ORF">ACFODK_04800</name>
</gene>
<proteinExistence type="predicted"/>
<accession>A0ABV7EE22</accession>
<keyword evidence="3" id="KW-1185">Reference proteome</keyword>
<name>A0ABV7EE22_9SPHN</name>
<keyword evidence="2" id="KW-0223">Dioxygenase</keyword>
<dbReference type="InterPro" id="IPR025979">
    <property type="entry name" value="ChrR-like_cupin_dom"/>
</dbReference>
<comment type="caution">
    <text evidence="2">The sequence shown here is derived from an EMBL/GenBank/DDBJ whole genome shotgun (WGS) entry which is preliminary data.</text>
</comment>
<dbReference type="Pfam" id="PF12973">
    <property type="entry name" value="Cupin_7"/>
    <property type="match status" value="1"/>
</dbReference>
<dbReference type="CDD" id="cd20302">
    <property type="entry name" value="cupin_DAD"/>
    <property type="match status" value="1"/>
</dbReference>
<dbReference type="RefSeq" id="WP_336918000.1">
    <property type="nucleotide sequence ID" value="NZ_JBANRN010000003.1"/>
</dbReference>
<dbReference type="InterPro" id="IPR014710">
    <property type="entry name" value="RmlC-like_jellyroll"/>
</dbReference>
<dbReference type="InterPro" id="IPR011051">
    <property type="entry name" value="RmlC_Cupin_sf"/>
</dbReference>
<dbReference type="EMBL" id="JBHRSU010000004">
    <property type="protein sequence ID" value="MFC3100206.1"/>
    <property type="molecule type" value="Genomic_DNA"/>
</dbReference>
<evidence type="ECO:0000313" key="3">
    <source>
        <dbReference type="Proteomes" id="UP001595378"/>
    </source>
</evidence>
<dbReference type="SUPFAM" id="SSF51182">
    <property type="entry name" value="RmlC-like cupins"/>
    <property type="match status" value="1"/>
</dbReference>